<accession>A0A848MVM4</accession>
<dbReference type="PANTHER" id="PTHR35564">
    <property type="match status" value="1"/>
</dbReference>
<dbReference type="InterPro" id="IPR010732">
    <property type="entry name" value="T6SS_TssG-like"/>
</dbReference>
<dbReference type="PANTHER" id="PTHR35564:SF3">
    <property type="entry name" value="TYPE VI SECRETION SYSTEM BASEPLATE SUBUNIT TSSG"/>
    <property type="match status" value="1"/>
</dbReference>
<reference evidence="1 2" key="2">
    <citation type="submission" date="2020-06" db="EMBL/GenBank/DDBJ databases">
        <title>Polyphasic characterization of a Rahnella strain isolated from tree sap.</title>
        <authorList>
            <person name="Kim I.S."/>
        </authorList>
    </citation>
    <scope>NUCLEOTIDE SEQUENCE [LARGE SCALE GENOMIC DNA]</scope>
    <source>
        <strain evidence="1 2">SAP-1</strain>
    </source>
</reference>
<dbReference type="Pfam" id="PF06996">
    <property type="entry name" value="T6SS_TssG"/>
    <property type="match status" value="1"/>
</dbReference>
<proteinExistence type="predicted"/>
<gene>
    <name evidence="1" type="primary">tssG</name>
    <name evidence="1" type="ORF">GW590_23790</name>
</gene>
<reference evidence="1 2" key="1">
    <citation type="submission" date="2020-01" db="EMBL/GenBank/DDBJ databases">
        <authorList>
            <person name="Lee S.D."/>
        </authorList>
    </citation>
    <scope>NUCLEOTIDE SEQUENCE [LARGE SCALE GENOMIC DNA]</scope>
    <source>
        <strain evidence="1 2">SAP-1</strain>
    </source>
</reference>
<dbReference type="NCBIfam" id="TIGR03347">
    <property type="entry name" value="VI_chp_1"/>
    <property type="match status" value="1"/>
</dbReference>
<dbReference type="EMBL" id="JAADJU010000019">
    <property type="protein sequence ID" value="NMP29874.1"/>
    <property type="molecule type" value="Genomic_DNA"/>
</dbReference>
<protein>
    <submittedName>
        <fullName evidence="1">Type VI secretion system baseplate subunit TssG</fullName>
    </submittedName>
</protein>
<comment type="caution">
    <text evidence="1">The sequence shown here is derived from an EMBL/GenBank/DDBJ whole genome shotgun (WGS) entry which is preliminary data.</text>
</comment>
<dbReference type="Proteomes" id="UP000585363">
    <property type="component" value="Unassembled WGS sequence"/>
</dbReference>
<sequence>MERKSPPTHPGLIGQLAPYVAKINFYRFCQLVEQAMPADSSLGSDSHLRDEPVRFHPHPGMGFPVSELKALTYDSEHPTRPPRVSTQFLGLYGVESPLPSCYIDDIAQQQEGSDAVSDFLDIFNHRLTTQFYRIWRKYSYPASFVTGGKDETSQYLLGLVGLGIPGTEKQIGAPISRFLALLCTLRLPTRTAEGIGALVSLLACHTRAEVCPHDPVKVYVRQPVQLSEQRRVTLQQRPVLGNSSIDVNSQLLLKLHCEDRDEIEAWLPGGPLLQDLQGLLHVYLGARYQVRLQLVLPREALADAQLHSMPTPLAPRLGLTAVLRDTPSSLSSQNPRTLTLNLGRYQGLAPNPHPIEASDGNYRF</sequence>
<name>A0A848MVM4_9GAMM</name>
<dbReference type="RefSeq" id="WP_169405574.1">
    <property type="nucleotide sequence ID" value="NZ_JAADJU010000019.1"/>
</dbReference>
<evidence type="ECO:0000313" key="2">
    <source>
        <dbReference type="Proteomes" id="UP000585363"/>
    </source>
</evidence>
<dbReference type="AlphaFoldDB" id="A0A848MVM4"/>
<organism evidence="1 2">
    <name type="scientific">Rouxiella aceris</name>
    <dbReference type="NCBI Taxonomy" id="2703884"/>
    <lineage>
        <taxon>Bacteria</taxon>
        <taxon>Pseudomonadati</taxon>
        <taxon>Pseudomonadota</taxon>
        <taxon>Gammaproteobacteria</taxon>
        <taxon>Enterobacterales</taxon>
        <taxon>Yersiniaceae</taxon>
        <taxon>Rouxiella</taxon>
    </lineage>
</organism>
<keyword evidence="2" id="KW-1185">Reference proteome</keyword>
<evidence type="ECO:0000313" key="1">
    <source>
        <dbReference type="EMBL" id="NMP29874.1"/>
    </source>
</evidence>